<keyword evidence="8 11" id="KW-0066">ATP synthesis</keyword>
<sequence>MGSFLWLATEPSAAASQLAEAVEAHGIGLNFNLLETNLINLAIVIAVLFYFGRQFLGKVLTERREAIAVAIQEAEAKRQQAAIALAEEQQKLTQAQAEVEKIRASATETAKAARAAILAKAADDVKRMQENAVQDLTSAQERVMGELRQRIATLALTQVESQLKSQLDAAKQQQLIDRSIALLGGSR</sequence>
<keyword evidence="13" id="KW-0175">Coiled coil</keyword>
<proteinExistence type="inferred from homology"/>
<dbReference type="GO" id="GO:0012505">
    <property type="term" value="C:endomembrane system"/>
    <property type="evidence" value="ECO:0007669"/>
    <property type="project" value="UniProtKB-SubCell"/>
</dbReference>
<comment type="subcellular location">
    <subcellularLocation>
        <location evidence="11">Cellular thylakoid membrane</location>
        <topology evidence="11">Single-pass membrane protein</topology>
    </subcellularLocation>
    <subcellularLocation>
        <location evidence="10">Endomembrane system</location>
        <topology evidence="10">Single-pass membrane protein</topology>
    </subcellularLocation>
</comment>
<evidence type="ECO:0000256" key="12">
    <source>
        <dbReference type="RuleBase" id="RU003848"/>
    </source>
</evidence>
<dbReference type="InterPro" id="IPR002146">
    <property type="entry name" value="ATP_synth_b/b'su_bac/chlpt"/>
</dbReference>
<keyword evidence="3 11" id="KW-0812">Transmembrane</keyword>
<dbReference type="OrthoDB" id="461217at2"/>
<dbReference type="PANTHER" id="PTHR34264:SF3">
    <property type="entry name" value="ATP SYNTHASE SUBUNIT B, CHLOROPLASTIC"/>
    <property type="match status" value="1"/>
</dbReference>
<protein>
    <recommendedName>
        <fullName evidence="11">ATP synthase subunit b</fullName>
    </recommendedName>
    <alternativeName>
        <fullName evidence="11">ATP synthase F(0) sector subunit b</fullName>
    </alternativeName>
    <alternativeName>
        <fullName evidence="11">ATPase subunit I</fullName>
    </alternativeName>
    <alternativeName>
        <fullName evidence="11">F-type ATPase subunit b</fullName>
        <shortName evidence="11">F-ATPase subunit b</shortName>
    </alternativeName>
</protein>
<reference evidence="14 15" key="1">
    <citation type="journal article" date="2014" name="Mol. Ecol.">
        <title>Evolution of Synechococcus.</title>
        <authorList>
            <person name="Dvorak P."/>
            <person name="Casamatta D."/>
            <person name="Hasler P."/>
            <person name="Poulickova A."/>
            <person name="Ondrej V."/>
            <person name="Sanges R."/>
        </authorList>
    </citation>
    <scope>NUCLEOTIDE SEQUENCE [LARGE SCALE GENOMIC DNA]</scope>
    <source>
        <strain evidence="14 15">CAUP A 1101</strain>
    </source>
</reference>
<keyword evidence="4 11" id="KW-0375">Hydrogen ion transport</keyword>
<keyword evidence="2 11" id="KW-0138">CF(0)</keyword>
<comment type="function">
    <text evidence="11">Component of the F(0) channel, it forms part of the peripheral stalk, linking F(1) to F(0).</text>
</comment>
<dbReference type="HAMAP" id="MF_01398">
    <property type="entry name" value="ATP_synth_b_bprime"/>
    <property type="match status" value="1"/>
</dbReference>
<evidence type="ECO:0000256" key="3">
    <source>
        <dbReference type="ARBA" id="ARBA00022692"/>
    </source>
</evidence>
<evidence type="ECO:0000256" key="10">
    <source>
        <dbReference type="ARBA" id="ARBA00037847"/>
    </source>
</evidence>
<keyword evidence="15" id="KW-1185">Reference proteome</keyword>
<evidence type="ECO:0000256" key="1">
    <source>
        <dbReference type="ARBA" id="ARBA00022448"/>
    </source>
</evidence>
<comment type="caution">
    <text evidence="14">The sequence shown here is derived from an EMBL/GenBank/DDBJ whole genome shotgun (WGS) entry which is preliminary data.</text>
</comment>
<dbReference type="RefSeq" id="WP_036530591.1">
    <property type="nucleotide sequence ID" value="NZ_JJML01000002.1"/>
</dbReference>
<feature type="coiled-coil region" evidence="13">
    <location>
        <begin position="69"/>
        <end position="105"/>
    </location>
</feature>
<keyword evidence="5 11" id="KW-1133">Transmembrane helix</keyword>
<accession>A0A098TNP0</accession>
<evidence type="ECO:0000256" key="7">
    <source>
        <dbReference type="ARBA" id="ARBA00023136"/>
    </source>
</evidence>
<evidence type="ECO:0000256" key="11">
    <source>
        <dbReference type="HAMAP-Rule" id="MF_01398"/>
    </source>
</evidence>
<evidence type="ECO:0000313" key="15">
    <source>
        <dbReference type="Proteomes" id="UP000030170"/>
    </source>
</evidence>
<evidence type="ECO:0000256" key="8">
    <source>
        <dbReference type="ARBA" id="ARBA00023310"/>
    </source>
</evidence>
<dbReference type="EMBL" id="JJML01000002">
    <property type="protein sequence ID" value="KGF73950.1"/>
    <property type="molecule type" value="Genomic_DNA"/>
</dbReference>
<dbReference type="GO" id="GO:0031676">
    <property type="term" value="C:plasma membrane-derived thylakoid membrane"/>
    <property type="evidence" value="ECO:0007669"/>
    <property type="project" value="UniProtKB-SubCell"/>
</dbReference>
<evidence type="ECO:0000256" key="6">
    <source>
        <dbReference type="ARBA" id="ARBA00023065"/>
    </source>
</evidence>
<dbReference type="Pfam" id="PF00430">
    <property type="entry name" value="ATP-synt_B"/>
    <property type="match status" value="1"/>
</dbReference>
<dbReference type="STRING" id="1497020.DO97_06350"/>
<evidence type="ECO:0000256" key="13">
    <source>
        <dbReference type="SAM" id="Coils"/>
    </source>
</evidence>
<comment type="function">
    <text evidence="9 11">F(1)F(0) ATP synthase produces ATP from ADP in the presence of a proton or sodium gradient. F-type ATPases consist of two structural domains, F(1) containing the extramembraneous catalytic core and F(0) containing the membrane proton channel, linked together by a central stalk and a peripheral stalk. During catalysis, ATP synthesis in the catalytic domain of F(1) is coupled via a rotary mechanism of the central stalk subunits to proton translocation.</text>
</comment>
<gene>
    <name evidence="11" type="primary">atpF</name>
    <name evidence="14" type="ORF">DO97_06350</name>
</gene>
<keyword evidence="7 11" id="KW-0472">Membrane</keyword>
<dbReference type="CDD" id="cd06503">
    <property type="entry name" value="ATP-synt_Fo_b"/>
    <property type="match status" value="1"/>
</dbReference>
<keyword evidence="11" id="KW-0793">Thylakoid</keyword>
<evidence type="ECO:0000313" key="14">
    <source>
        <dbReference type="EMBL" id="KGF73950.1"/>
    </source>
</evidence>
<organism evidence="14 15">
    <name type="scientific">Neosynechococcus sphagnicola sy1</name>
    <dbReference type="NCBI Taxonomy" id="1497020"/>
    <lineage>
        <taxon>Bacteria</taxon>
        <taxon>Bacillati</taxon>
        <taxon>Cyanobacteriota</taxon>
        <taxon>Cyanophyceae</taxon>
        <taxon>Neosynechococcales</taxon>
        <taxon>Neosynechococcaceae</taxon>
        <taxon>Neosynechococcus</taxon>
    </lineage>
</organism>
<feature type="transmembrane region" description="Helical" evidence="11">
    <location>
        <begin position="37"/>
        <end position="56"/>
    </location>
</feature>
<comment type="similarity">
    <text evidence="11 12">Belongs to the ATPase B chain family.</text>
</comment>
<evidence type="ECO:0000256" key="5">
    <source>
        <dbReference type="ARBA" id="ARBA00022989"/>
    </source>
</evidence>
<dbReference type="NCBIfam" id="NF005606">
    <property type="entry name" value="PRK07352.1"/>
    <property type="match status" value="1"/>
</dbReference>
<evidence type="ECO:0000256" key="4">
    <source>
        <dbReference type="ARBA" id="ARBA00022781"/>
    </source>
</evidence>
<dbReference type="PANTHER" id="PTHR34264">
    <property type="entry name" value="ATP SYNTHASE SUBUNIT B, CHLOROPLASTIC"/>
    <property type="match status" value="1"/>
</dbReference>
<dbReference type="GO" id="GO:0045259">
    <property type="term" value="C:proton-transporting ATP synthase complex"/>
    <property type="evidence" value="ECO:0007669"/>
    <property type="project" value="UniProtKB-KW"/>
</dbReference>
<comment type="subunit">
    <text evidence="11">F-type ATPases have 2 components, F(1) - the catalytic core - and F(0) - the membrane proton channel. F(1) has five subunits: alpha(3), beta(3), gamma(1), delta(1), epsilon(1). F(0) has four main subunits: a(1), b(1), b'(1) and c(10-14). The alpha and beta chains form an alternating ring which encloses part of the gamma chain. F(1) is attached to F(0) by a central stalk formed by the gamma and epsilon chains, while a peripheral stalk is formed by the delta, b and b' chains.</text>
</comment>
<evidence type="ECO:0000256" key="9">
    <source>
        <dbReference type="ARBA" id="ARBA00025198"/>
    </source>
</evidence>
<keyword evidence="6 11" id="KW-0406">Ion transport</keyword>
<keyword evidence="1 11" id="KW-0813">Transport</keyword>
<dbReference type="GO" id="GO:0046933">
    <property type="term" value="F:proton-transporting ATP synthase activity, rotational mechanism"/>
    <property type="evidence" value="ECO:0007669"/>
    <property type="project" value="UniProtKB-UniRule"/>
</dbReference>
<dbReference type="Proteomes" id="UP000030170">
    <property type="component" value="Unassembled WGS sequence"/>
</dbReference>
<evidence type="ECO:0000256" key="2">
    <source>
        <dbReference type="ARBA" id="ARBA00022547"/>
    </source>
</evidence>
<name>A0A098TNP0_9CYAN</name>
<dbReference type="AlphaFoldDB" id="A0A098TNP0"/>